<protein>
    <submittedName>
        <fullName evidence="1">Uncharacterized protein</fullName>
    </submittedName>
</protein>
<reference evidence="1" key="1">
    <citation type="submission" date="2015-01" db="EMBL/GenBank/DDBJ databases">
        <authorList>
            <person name="Durling Mikael"/>
        </authorList>
    </citation>
    <scope>NUCLEOTIDE SEQUENCE</scope>
</reference>
<sequence>MTTVAELTQYLERFDGNTKLEVVLQQEETRPFFKKLYASLQPIFGQSESPRVYFDAHQVIEKFNKLVPSTSSRAKGVTDRAMEKPFQDWVRLVASPQRSLLAQLPKFNNEAWMKDKMKLAGRPLSVEDQASEGLGFLLRIRSHFQLFEEPNFPREAGQSTE</sequence>
<dbReference type="EMBL" id="CDPU01000085">
    <property type="protein sequence ID" value="CEO57066.1"/>
    <property type="molecule type" value="Genomic_DNA"/>
</dbReference>
<evidence type="ECO:0000313" key="1">
    <source>
        <dbReference type="EMBL" id="CEO57066.1"/>
    </source>
</evidence>
<proteinExistence type="predicted"/>
<dbReference type="AlphaFoldDB" id="A0A0B7KQH7"/>
<organism evidence="1">
    <name type="scientific">Bionectria ochroleuca</name>
    <name type="common">Gliocladium roseum</name>
    <dbReference type="NCBI Taxonomy" id="29856"/>
    <lineage>
        <taxon>Eukaryota</taxon>
        <taxon>Fungi</taxon>
        <taxon>Dikarya</taxon>
        <taxon>Ascomycota</taxon>
        <taxon>Pezizomycotina</taxon>
        <taxon>Sordariomycetes</taxon>
        <taxon>Hypocreomycetidae</taxon>
        <taxon>Hypocreales</taxon>
        <taxon>Bionectriaceae</taxon>
        <taxon>Clonostachys</taxon>
    </lineage>
</organism>
<accession>A0A0B7KQH7</accession>
<name>A0A0B7KQH7_BIOOC</name>
<gene>
    <name evidence="1" type="ORF">BN869_000013124_1</name>
</gene>